<dbReference type="Gene3D" id="2.30.30.240">
    <property type="entry name" value="PRC-barrel domain"/>
    <property type="match status" value="1"/>
</dbReference>
<dbReference type="Pfam" id="PF05239">
    <property type="entry name" value="PRC"/>
    <property type="match status" value="1"/>
</dbReference>
<proteinExistence type="predicted"/>
<protein>
    <submittedName>
        <fullName evidence="2">Photosystem reaction center subunit H</fullName>
    </submittedName>
</protein>
<keyword evidence="3" id="KW-1185">Reference proteome</keyword>
<dbReference type="AlphaFoldDB" id="A0A916U018"/>
<gene>
    <name evidence="2" type="ORF">GCM10010994_11110</name>
</gene>
<dbReference type="PANTHER" id="PTHR36505">
    <property type="entry name" value="BLR1072 PROTEIN"/>
    <property type="match status" value="1"/>
</dbReference>
<reference evidence="2" key="1">
    <citation type="journal article" date="2014" name="Int. J. Syst. Evol. Microbiol.">
        <title>Complete genome sequence of Corynebacterium casei LMG S-19264T (=DSM 44701T), isolated from a smear-ripened cheese.</title>
        <authorList>
            <consortium name="US DOE Joint Genome Institute (JGI-PGF)"/>
            <person name="Walter F."/>
            <person name="Albersmeier A."/>
            <person name="Kalinowski J."/>
            <person name="Ruckert C."/>
        </authorList>
    </citation>
    <scope>NUCLEOTIDE SEQUENCE</scope>
    <source>
        <strain evidence="2">CGMCC 1.12919</strain>
    </source>
</reference>
<evidence type="ECO:0000259" key="1">
    <source>
        <dbReference type="Pfam" id="PF05239"/>
    </source>
</evidence>
<sequence>MAHAHMGGHVAADETANLIAASKVEGTSVYNSDGDSMGSIYDVMLDKSSGQVAYALMSFGGFLGMGENYHPLPWQKLHYDTGLGGYVVDESPDRLKKAPTITRDYAHDPGWSRRVNDYYGVPI</sequence>
<dbReference type="EMBL" id="BMGG01000002">
    <property type="protein sequence ID" value="GGC53933.1"/>
    <property type="molecule type" value="Genomic_DNA"/>
</dbReference>
<dbReference type="SUPFAM" id="SSF50346">
    <property type="entry name" value="PRC-barrel domain"/>
    <property type="match status" value="1"/>
</dbReference>
<dbReference type="Proteomes" id="UP000637002">
    <property type="component" value="Unassembled WGS sequence"/>
</dbReference>
<reference evidence="2" key="2">
    <citation type="submission" date="2020-09" db="EMBL/GenBank/DDBJ databases">
        <authorList>
            <person name="Sun Q."/>
            <person name="Zhou Y."/>
        </authorList>
    </citation>
    <scope>NUCLEOTIDE SEQUENCE</scope>
    <source>
        <strain evidence="2">CGMCC 1.12919</strain>
    </source>
</reference>
<feature type="domain" description="PRC-barrel" evidence="1">
    <location>
        <begin position="18"/>
        <end position="94"/>
    </location>
</feature>
<organism evidence="2 3">
    <name type="scientific">Chelatococcus reniformis</name>
    <dbReference type="NCBI Taxonomy" id="1494448"/>
    <lineage>
        <taxon>Bacteria</taxon>
        <taxon>Pseudomonadati</taxon>
        <taxon>Pseudomonadota</taxon>
        <taxon>Alphaproteobacteria</taxon>
        <taxon>Hyphomicrobiales</taxon>
        <taxon>Chelatococcaceae</taxon>
        <taxon>Chelatococcus</taxon>
    </lineage>
</organism>
<accession>A0A916U018</accession>
<name>A0A916U018_9HYPH</name>
<evidence type="ECO:0000313" key="2">
    <source>
        <dbReference type="EMBL" id="GGC53933.1"/>
    </source>
</evidence>
<dbReference type="InterPro" id="IPR027275">
    <property type="entry name" value="PRC-brl_dom"/>
</dbReference>
<evidence type="ECO:0000313" key="3">
    <source>
        <dbReference type="Proteomes" id="UP000637002"/>
    </source>
</evidence>
<comment type="caution">
    <text evidence="2">The sequence shown here is derived from an EMBL/GenBank/DDBJ whole genome shotgun (WGS) entry which is preliminary data.</text>
</comment>
<dbReference type="InterPro" id="IPR011033">
    <property type="entry name" value="PRC_barrel-like_sf"/>
</dbReference>
<dbReference type="RefSeq" id="WP_188608153.1">
    <property type="nucleotide sequence ID" value="NZ_BMGG01000002.1"/>
</dbReference>
<dbReference type="PANTHER" id="PTHR36505:SF1">
    <property type="entry name" value="BLR1072 PROTEIN"/>
    <property type="match status" value="1"/>
</dbReference>